<proteinExistence type="predicted"/>
<feature type="compositionally biased region" description="Basic and acidic residues" evidence="1">
    <location>
        <begin position="104"/>
        <end position="116"/>
    </location>
</feature>
<name>A0ABU6WSD7_9FABA</name>
<reference evidence="2 3" key="1">
    <citation type="journal article" date="2023" name="Plants (Basel)">
        <title>Bridging the Gap: Combining Genomics and Transcriptomics Approaches to Understand Stylosanthes scabra, an Orphan Legume from the Brazilian Caatinga.</title>
        <authorList>
            <person name="Ferreira-Neto J.R.C."/>
            <person name="da Silva M.D."/>
            <person name="Binneck E."/>
            <person name="de Melo N.F."/>
            <person name="da Silva R.H."/>
            <person name="de Melo A.L.T.M."/>
            <person name="Pandolfi V."/>
            <person name="Bustamante F.O."/>
            <person name="Brasileiro-Vidal A.C."/>
            <person name="Benko-Iseppon A.M."/>
        </authorList>
    </citation>
    <scope>NUCLEOTIDE SEQUENCE [LARGE SCALE GENOMIC DNA]</scope>
    <source>
        <tissue evidence="2">Leaves</tissue>
    </source>
</reference>
<feature type="compositionally biased region" description="Low complexity" evidence="1">
    <location>
        <begin position="195"/>
        <end position="230"/>
    </location>
</feature>
<evidence type="ECO:0000313" key="3">
    <source>
        <dbReference type="Proteomes" id="UP001341840"/>
    </source>
</evidence>
<gene>
    <name evidence="2" type="ORF">PIB30_089395</name>
</gene>
<organism evidence="2 3">
    <name type="scientific">Stylosanthes scabra</name>
    <dbReference type="NCBI Taxonomy" id="79078"/>
    <lineage>
        <taxon>Eukaryota</taxon>
        <taxon>Viridiplantae</taxon>
        <taxon>Streptophyta</taxon>
        <taxon>Embryophyta</taxon>
        <taxon>Tracheophyta</taxon>
        <taxon>Spermatophyta</taxon>
        <taxon>Magnoliopsida</taxon>
        <taxon>eudicotyledons</taxon>
        <taxon>Gunneridae</taxon>
        <taxon>Pentapetalae</taxon>
        <taxon>rosids</taxon>
        <taxon>fabids</taxon>
        <taxon>Fabales</taxon>
        <taxon>Fabaceae</taxon>
        <taxon>Papilionoideae</taxon>
        <taxon>50 kb inversion clade</taxon>
        <taxon>dalbergioids sensu lato</taxon>
        <taxon>Dalbergieae</taxon>
        <taxon>Pterocarpus clade</taxon>
        <taxon>Stylosanthes</taxon>
    </lineage>
</organism>
<feature type="region of interest" description="Disordered" evidence="1">
    <location>
        <begin position="80"/>
        <end position="125"/>
    </location>
</feature>
<feature type="compositionally biased region" description="Basic and acidic residues" evidence="1">
    <location>
        <begin position="178"/>
        <end position="194"/>
    </location>
</feature>
<feature type="compositionally biased region" description="Acidic residues" evidence="1">
    <location>
        <begin position="153"/>
        <end position="166"/>
    </location>
</feature>
<protein>
    <submittedName>
        <fullName evidence="2">Uncharacterized protein</fullName>
    </submittedName>
</protein>
<sequence length="249" mass="26499">MALNDHPFLTVDAVSLADITLVMGSSPLIANALSLSKVGLYTTTWGTERTSTGSAGRFGERSMTFDRYSFLPPYHTIRPLSVGPGAARPPRPAVSPSSSASSELSDRVPRERERSPRAPAPVYLPPRIPMIDAYHYRGLFAQHRAVPPTPPPSDDETSNEDDDEREDSQSASDASLSSKDESPIDASHGSERESTSFNSGPSSHSSSGSFSGNSSFGYCSVSGASSSNASSEDDLADRYFVGTFPPSMP</sequence>
<keyword evidence="3" id="KW-1185">Reference proteome</keyword>
<comment type="caution">
    <text evidence="2">The sequence shown here is derived from an EMBL/GenBank/DDBJ whole genome shotgun (WGS) entry which is preliminary data.</text>
</comment>
<evidence type="ECO:0000313" key="2">
    <source>
        <dbReference type="EMBL" id="MED6188806.1"/>
    </source>
</evidence>
<dbReference type="EMBL" id="JASCZI010182913">
    <property type="protein sequence ID" value="MED6188806.1"/>
    <property type="molecule type" value="Genomic_DNA"/>
</dbReference>
<dbReference type="Proteomes" id="UP001341840">
    <property type="component" value="Unassembled WGS sequence"/>
</dbReference>
<accession>A0ABU6WSD7</accession>
<evidence type="ECO:0000256" key="1">
    <source>
        <dbReference type="SAM" id="MobiDB-lite"/>
    </source>
</evidence>
<feature type="region of interest" description="Disordered" evidence="1">
    <location>
        <begin position="143"/>
        <end position="249"/>
    </location>
</feature>